<feature type="region of interest" description="Disordered" evidence="1">
    <location>
        <begin position="361"/>
        <end position="381"/>
    </location>
</feature>
<feature type="compositionally biased region" description="Acidic residues" evidence="1">
    <location>
        <begin position="368"/>
        <end position="381"/>
    </location>
</feature>
<evidence type="ECO:0000256" key="1">
    <source>
        <dbReference type="SAM" id="MobiDB-lite"/>
    </source>
</evidence>
<sequence length="381" mass="41832">MSQTVAHLALRYLIRSTGTPEVSTNNVLHMLLSADEAMAAGFLRVLSQFGERDVQGCRIDRESFSTDPVTAKRSFRDFLLSRDGSPQAVVETKIDSSLTSEDQVTRYLDQLPNDGLLVLITRQPLLQGLMRQASQQLGITFALDAGIYQARRGEQHVLGLSWTRLLRNVLDSNGAPFDELLALDAAIEGIADFVPFSGSVQDAATGRVVSQVTEVAQELCTLLSERLDLANVKYDWVSRLRQRGWAMWIVFSIRGHEFWVGYDAEYWALIPGDPEHPESGFVSGAAPSPIWVNRYHNASWKVSPEEGARLNRLDRLGIALPLQVPLGVPQDAVVEALLSQAVQHIAKISEGLYADSTVVDSTGAPSVEENDPDDESGYLGG</sequence>
<organism evidence="2 3">
    <name type="scientific">Paractinoplanes aksuensis</name>
    <dbReference type="NCBI Taxonomy" id="2939490"/>
    <lineage>
        <taxon>Bacteria</taxon>
        <taxon>Bacillati</taxon>
        <taxon>Actinomycetota</taxon>
        <taxon>Actinomycetes</taxon>
        <taxon>Micromonosporales</taxon>
        <taxon>Micromonosporaceae</taxon>
        <taxon>Paractinoplanes</taxon>
    </lineage>
</organism>
<reference evidence="2 3" key="1">
    <citation type="submission" date="2022-06" db="EMBL/GenBank/DDBJ databases">
        <title>New Species of the Genus Actinoplanes, ActinopZanes ferrugineus.</title>
        <authorList>
            <person name="Ding P."/>
        </authorList>
    </citation>
    <scope>NUCLEOTIDE SEQUENCE [LARGE SCALE GENOMIC DNA]</scope>
    <source>
        <strain evidence="2 3">TRM88003</strain>
    </source>
</reference>
<evidence type="ECO:0000313" key="3">
    <source>
        <dbReference type="Proteomes" id="UP001523369"/>
    </source>
</evidence>
<dbReference type="RefSeq" id="WP_253236421.1">
    <property type="nucleotide sequence ID" value="NZ_JAMYJR010000003.1"/>
</dbReference>
<keyword evidence="3" id="KW-1185">Reference proteome</keyword>
<evidence type="ECO:0000313" key="2">
    <source>
        <dbReference type="EMBL" id="MCO8270307.1"/>
    </source>
</evidence>
<gene>
    <name evidence="2" type="ORF">M1L60_06825</name>
</gene>
<proteinExistence type="predicted"/>
<accession>A0ABT1DHN7</accession>
<protein>
    <recommendedName>
        <fullName evidence="4">PD-(D/E)XK nuclease superfamily protein</fullName>
    </recommendedName>
</protein>
<evidence type="ECO:0008006" key="4">
    <source>
        <dbReference type="Google" id="ProtNLM"/>
    </source>
</evidence>
<name>A0ABT1DHN7_9ACTN</name>
<dbReference type="Proteomes" id="UP001523369">
    <property type="component" value="Unassembled WGS sequence"/>
</dbReference>
<comment type="caution">
    <text evidence="2">The sequence shown here is derived from an EMBL/GenBank/DDBJ whole genome shotgun (WGS) entry which is preliminary data.</text>
</comment>
<dbReference type="EMBL" id="JAMYJR010000003">
    <property type="protein sequence ID" value="MCO8270307.1"/>
    <property type="molecule type" value="Genomic_DNA"/>
</dbReference>